<dbReference type="EMBL" id="WTYP01000002">
    <property type="protein sequence ID" value="MXP48063.1"/>
    <property type="molecule type" value="Genomic_DNA"/>
</dbReference>
<dbReference type="RefSeq" id="WP_160731285.1">
    <property type="nucleotide sequence ID" value="NZ_WTYP01000002.1"/>
</dbReference>
<organism evidence="1 2">
    <name type="scientific">Pontixanthobacter luteolus</name>
    <dbReference type="NCBI Taxonomy" id="295089"/>
    <lineage>
        <taxon>Bacteria</taxon>
        <taxon>Pseudomonadati</taxon>
        <taxon>Pseudomonadota</taxon>
        <taxon>Alphaproteobacteria</taxon>
        <taxon>Sphingomonadales</taxon>
        <taxon>Erythrobacteraceae</taxon>
        <taxon>Pontixanthobacter</taxon>
    </lineage>
</organism>
<dbReference type="OrthoDB" id="564699at2"/>
<reference evidence="1 2" key="1">
    <citation type="submission" date="2019-12" db="EMBL/GenBank/DDBJ databases">
        <title>Genomic-based taxomic classification of the family Erythrobacteraceae.</title>
        <authorList>
            <person name="Xu L."/>
        </authorList>
    </citation>
    <scope>NUCLEOTIDE SEQUENCE [LARGE SCALE GENOMIC DNA]</scope>
    <source>
        <strain evidence="1 2">SW-109</strain>
    </source>
</reference>
<evidence type="ECO:0000313" key="2">
    <source>
        <dbReference type="Proteomes" id="UP000471435"/>
    </source>
</evidence>
<evidence type="ECO:0000313" key="1">
    <source>
        <dbReference type="EMBL" id="MXP48063.1"/>
    </source>
</evidence>
<gene>
    <name evidence="1" type="ORF">GRI43_11770</name>
</gene>
<protein>
    <submittedName>
        <fullName evidence="1">DUF2793 domain-containing protein</fullName>
    </submittedName>
</protein>
<dbReference type="AlphaFoldDB" id="A0A6I4V2C6"/>
<dbReference type="InterPro" id="IPR021251">
    <property type="entry name" value="DUF2793"/>
</dbReference>
<keyword evidence="2" id="KW-1185">Reference proteome</keyword>
<proteinExistence type="predicted"/>
<dbReference type="Proteomes" id="UP000471435">
    <property type="component" value="Unassembled WGS sequence"/>
</dbReference>
<sequence>MSDPIQFTEASPRFALPFLFAAQSQKEFFVNEALARTDILLHPAIQAEIPVPPANPADGHCWLVADGGTGEWTGRDGLIAGYSSGSWIFAIPTTGMRIYDLSKGQYRLFRDGWIGPDAPAQPTGGTAPDTELRAAFADLIEALTNAGIFPVT</sequence>
<dbReference type="Pfam" id="PF10983">
    <property type="entry name" value="DUF2793"/>
    <property type="match status" value="1"/>
</dbReference>
<comment type="caution">
    <text evidence="1">The sequence shown here is derived from an EMBL/GenBank/DDBJ whole genome shotgun (WGS) entry which is preliminary data.</text>
</comment>
<name>A0A6I4V2C6_9SPHN</name>
<accession>A0A6I4V2C6</accession>